<evidence type="ECO:0000313" key="1">
    <source>
        <dbReference type="EMBL" id="RLN52129.1"/>
    </source>
</evidence>
<name>A0A3F2RBW9_9STRA</name>
<evidence type="ECO:0000313" key="2">
    <source>
        <dbReference type="Proteomes" id="UP000277300"/>
    </source>
</evidence>
<organism evidence="1 2">
    <name type="scientific">Phytophthora kernoviae</name>
    <dbReference type="NCBI Taxonomy" id="325452"/>
    <lineage>
        <taxon>Eukaryota</taxon>
        <taxon>Sar</taxon>
        <taxon>Stramenopiles</taxon>
        <taxon>Oomycota</taxon>
        <taxon>Peronosporomycetes</taxon>
        <taxon>Peronosporales</taxon>
        <taxon>Peronosporaceae</taxon>
        <taxon>Phytophthora</taxon>
    </lineage>
</organism>
<protein>
    <submittedName>
        <fullName evidence="1">Uncharacterized protein</fullName>
    </submittedName>
</protein>
<comment type="caution">
    <text evidence="1">The sequence shown here is derived from an EMBL/GenBank/DDBJ whole genome shotgun (WGS) entry which is preliminary data.</text>
</comment>
<dbReference type="EMBL" id="MBDO02000812">
    <property type="protein sequence ID" value="RLN52129.1"/>
    <property type="molecule type" value="Genomic_DNA"/>
</dbReference>
<proteinExistence type="predicted"/>
<dbReference type="OrthoDB" id="101408at2759"/>
<accession>A0A3F2RBW9</accession>
<dbReference type="Proteomes" id="UP000277300">
    <property type="component" value="Unassembled WGS sequence"/>
</dbReference>
<dbReference type="AlphaFoldDB" id="A0A3F2RBW9"/>
<sequence length="154" mass="17679">MEQLARRVERLYLQADTVFPSDQMSTISVCATVNQNHPFGKTLEIVSTTPMKCSLQKANDTLWNWFSKQKALRNEPNTIERSYTLEFKSDIGTLEFMKQNFVRSAKRGYASVKMKLETFCTDAGLALPWEDVLKDMNKMIAEAYMLANLHAIRS</sequence>
<gene>
    <name evidence="1" type="ORF">BBP00_00009736</name>
</gene>
<reference evidence="1 2" key="1">
    <citation type="submission" date="2018-07" db="EMBL/GenBank/DDBJ databases">
        <title>Genome sequencing of oomycete isolates from Chile give support for New Zealand origin for Phytophthora kernoviae and make available the first Nothophytophthora sp. genome.</title>
        <authorList>
            <person name="Studholme D.J."/>
            <person name="Sanfuentes E."/>
            <person name="Panda P."/>
            <person name="Hill R."/>
            <person name="Sambles C."/>
            <person name="Grant M."/>
            <person name="Williams N.M."/>
            <person name="Mcdougal R.L."/>
        </authorList>
    </citation>
    <scope>NUCLEOTIDE SEQUENCE [LARGE SCALE GENOMIC DNA]</scope>
    <source>
        <strain evidence="1">Chile6</strain>
    </source>
</reference>